<proteinExistence type="predicted"/>
<gene>
    <name evidence="1" type="ORF">DPMN_053614</name>
</gene>
<reference evidence="1" key="1">
    <citation type="journal article" date="2019" name="bioRxiv">
        <title>The Genome of the Zebra Mussel, Dreissena polymorpha: A Resource for Invasive Species Research.</title>
        <authorList>
            <person name="McCartney M.A."/>
            <person name="Auch B."/>
            <person name="Kono T."/>
            <person name="Mallez S."/>
            <person name="Zhang Y."/>
            <person name="Obille A."/>
            <person name="Becker A."/>
            <person name="Abrahante J.E."/>
            <person name="Garbe J."/>
            <person name="Badalamenti J.P."/>
            <person name="Herman A."/>
            <person name="Mangelson H."/>
            <person name="Liachko I."/>
            <person name="Sullivan S."/>
            <person name="Sone E.D."/>
            <person name="Koren S."/>
            <person name="Silverstein K.A.T."/>
            <person name="Beckman K.B."/>
            <person name="Gohl D.M."/>
        </authorList>
    </citation>
    <scope>NUCLEOTIDE SEQUENCE</scope>
    <source>
        <strain evidence="1">Duluth1</strain>
        <tissue evidence="1">Whole animal</tissue>
    </source>
</reference>
<evidence type="ECO:0000313" key="1">
    <source>
        <dbReference type="EMBL" id="KAH3727672.1"/>
    </source>
</evidence>
<reference evidence="1" key="2">
    <citation type="submission" date="2020-11" db="EMBL/GenBank/DDBJ databases">
        <authorList>
            <person name="McCartney M.A."/>
            <person name="Auch B."/>
            <person name="Kono T."/>
            <person name="Mallez S."/>
            <person name="Becker A."/>
            <person name="Gohl D.M."/>
            <person name="Silverstein K.A.T."/>
            <person name="Koren S."/>
            <person name="Bechman K.B."/>
            <person name="Herman A."/>
            <person name="Abrahante J.E."/>
            <person name="Garbe J."/>
        </authorList>
    </citation>
    <scope>NUCLEOTIDE SEQUENCE</scope>
    <source>
        <strain evidence="1">Duluth1</strain>
        <tissue evidence="1">Whole animal</tissue>
    </source>
</reference>
<sequence length="82" mass="8916">MCALTNSAVGDQRDNDCDGLVDEEECSAHIDGFFGNTFILNHLSAIHLFTVHTTADFDANTLVNVLTILASVVHNSHQPTPY</sequence>
<comment type="caution">
    <text evidence="1">The sequence shown here is derived from an EMBL/GenBank/DDBJ whole genome shotgun (WGS) entry which is preliminary data.</text>
</comment>
<organism evidence="1 2">
    <name type="scientific">Dreissena polymorpha</name>
    <name type="common">Zebra mussel</name>
    <name type="synonym">Mytilus polymorpha</name>
    <dbReference type="NCBI Taxonomy" id="45954"/>
    <lineage>
        <taxon>Eukaryota</taxon>
        <taxon>Metazoa</taxon>
        <taxon>Spiralia</taxon>
        <taxon>Lophotrochozoa</taxon>
        <taxon>Mollusca</taxon>
        <taxon>Bivalvia</taxon>
        <taxon>Autobranchia</taxon>
        <taxon>Heteroconchia</taxon>
        <taxon>Euheterodonta</taxon>
        <taxon>Imparidentia</taxon>
        <taxon>Neoheterodontei</taxon>
        <taxon>Myida</taxon>
        <taxon>Dreissenoidea</taxon>
        <taxon>Dreissenidae</taxon>
        <taxon>Dreissena</taxon>
    </lineage>
</organism>
<protein>
    <submittedName>
        <fullName evidence="1">Uncharacterized protein</fullName>
    </submittedName>
</protein>
<dbReference type="EMBL" id="JAIWYP010000012">
    <property type="protein sequence ID" value="KAH3727672.1"/>
    <property type="molecule type" value="Genomic_DNA"/>
</dbReference>
<name>A0A9D4CNE3_DREPO</name>
<keyword evidence="2" id="KW-1185">Reference proteome</keyword>
<dbReference type="Proteomes" id="UP000828390">
    <property type="component" value="Unassembled WGS sequence"/>
</dbReference>
<accession>A0A9D4CNE3</accession>
<dbReference type="AlphaFoldDB" id="A0A9D4CNE3"/>
<evidence type="ECO:0000313" key="2">
    <source>
        <dbReference type="Proteomes" id="UP000828390"/>
    </source>
</evidence>